<feature type="chain" id="PRO_5045615046" description="Lipoprotein" evidence="1">
    <location>
        <begin position="27"/>
        <end position="166"/>
    </location>
</feature>
<keyword evidence="1" id="KW-0732">Signal</keyword>
<evidence type="ECO:0008006" key="4">
    <source>
        <dbReference type="Google" id="ProtNLM"/>
    </source>
</evidence>
<reference evidence="3" key="1">
    <citation type="journal article" date="2019" name="Int. J. Syst. Evol. Microbiol.">
        <title>The Global Catalogue of Microorganisms (GCM) 10K type strain sequencing project: providing services to taxonomists for standard genome sequencing and annotation.</title>
        <authorList>
            <consortium name="The Broad Institute Genomics Platform"/>
            <consortium name="The Broad Institute Genome Sequencing Center for Infectious Disease"/>
            <person name="Wu L."/>
            <person name="Ma J."/>
        </authorList>
    </citation>
    <scope>NUCLEOTIDE SEQUENCE [LARGE SCALE GENOMIC DNA]</scope>
    <source>
        <strain evidence="3">CCUG 59129</strain>
    </source>
</reference>
<dbReference type="RefSeq" id="WP_377567463.1">
    <property type="nucleotide sequence ID" value="NZ_JBHTJZ010000062.1"/>
</dbReference>
<name>A0ABW3HVU0_9BACL</name>
<evidence type="ECO:0000256" key="1">
    <source>
        <dbReference type="SAM" id="SignalP"/>
    </source>
</evidence>
<gene>
    <name evidence="2" type="ORF">ACFQ2I_20170</name>
</gene>
<dbReference type="EMBL" id="JBHTJZ010000062">
    <property type="protein sequence ID" value="MFD0961668.1"/>
    <property type="molecule type" value="Genomic_DNA"/>
</dbReference>
<sequence length="166" mass="17537">MVKRSKVSRISMMAAASLLALMLAGCGETLTGAAGGVEAKVMGEGSGSGELVAASKEAFPSGQFKSVSVTAEVMVIEVSRGSGDEAEVELIVDKEIKKDMSMEASVQADVLEVKVNERSSNLLGKDKVFGERKLKLSLPEYFTLKASSTCPFGHHRFAVRASAIFC</sequence>
<evidence type="ECO:0000313" key="2">
    <source>
        <dbReference type="EMBL" id="MFD0961668.1"/>
    </source>
</evidence>
<dbReference type="PROSITE" id="PS51257">
    <property type="entry name" value="PROKAR_LIPOPROTEIN"/>
    <property type="match status" value="1"/>
</dbReference>
<organism evidence="2 3">
    <name type="scientific">Paenibacillus chungangensis</name>
    <dbReference type="NCBI Taxonomy" id="696535"/>
    <lineage>
        <taxon>Bacteria</taxon>
        <taxon>Bacillati</taxon>
        <taxon>Bacillota</taxon>
        <taxon>Bacilli</taxon>
        <taxon>Bacillales</taxon>
        <taxon>Paenibacillaceae</taxon>
        <taxon>Paenibacillus</taxon>
    </lineage>
</organism>
<comment type="caution">
    <text evidence="2">The sequence shown here is derived from an EMBL/GenBank/DDBJ whole genome shotgun (WGS) entry which is preliminary data.</text>
</comment>
<accession>A0ABW3HVU0</accession>
<evidence type="ECO:0000313" key="3">
    <source>
        <dbReference type="Proteomes" id="UP001596989"/>
    </source>
</evidence>
<feature type="signal peptide" evidence="1">
    <location>
        <begin position="1"/>
        <end position="26"/>
    </location>
</feature>
<proteinExistence type="predicted"/>
<protein>
    <recommendedName>
        <fullName evidence="4">Lipoprotein</fullName>
    </recommendedName>
</protein>
<keyword evidence="3" id="KW-1185">Reference proteome</keyword>
<dbReference type="Proteomes" id="UP001596989">
    <property type="component" value="Unassembled WGS sequence"/>
</dbReference>